<dbReference type="InterPro" id="IPR027368">
    <property type="entry name" value="MnmE_dom2"/>
</dbReference>
<feature type="domain" description="G" evidence="7">
    <location>
        <begin position="278"/>
        <end position="388"/>
    </location>
</feature>
<dbReference type="NCBIfam" id="TIGR00231">
    <property type="entry name" value="small_GTP"/>
    <property type="match status" value="1"/>
</dbReference>
<comment type="subcellular location">
    <subcellularLocation>
        <location evidence="1">Mitochondrion</location>
    </subcellularLocation>
</comment>
<name>A0A9W6YY63_AMBMO</name>
<evidence type="ECO:0000256" key="6">
    <source>
        <dbReference type="RuleBase" id="RU003313"/>
    </source>
</evidence>
<dbReference type="AlphaFoldDB" id="A0A9W6YY63"/>
<evidence type="ECO:0000256" key="3">
    <source>
        <dbReference type="ARBA" id="ARBA00022694"/>
    </source>
</evidence>
<evidence type="ECO:0000313" key="11">
    <source>
        <dbReference type="Proteomes" id="UP001165063"/>
    </source>
</evidence>
<dbReference type="Pfam" id="PF12631">
    <property type="entry name" value="MnmE_helical"/>
    <property type="match status" value="1"/>
</dbReference>
<dbReference type="OrthoDB" id="188276at2759"/>
<dbReference type="SUPFAM" id="SSF52540">
    <property type="entry name" value="P-loop containing nucleoside triphosphate hydrolases"/>
    <property type="match status" value="1"/>
</dbReference>
<comment type="similarity">
    <text evidence="2 6">Belongs to the TRAFAC class TrmE-Era-EngA-EngB-Septin-like GTPase superfamily. TrmE GTPase family.</text>
</comment>
<dbReference type="PANTHER" id="PTHR42714:SF2">
    <property type="entry name" value="TRNA MODIFICATION GTPASE GTPBP3, MITOCHONDRIAL"/>
    <property type="match status" value="1"/>
</dbReference>
<feature type="domain" description="MnmE helical" evidence="9">
    <location>
        <begin position="180"/>
        <end position="535"/>
    </location>
</feature>
<dbReference type="GO" id="GO:0002098">
    <property type="term" value="P:tRNA wobble uridine modification"/>
    <property type="evidence" value="ECO:0007669"/>
    <property type="project" value="TreeGrafter"/>
</dbReference>
<dbReference type="NCBIfam" id="TIGR00450">
    <property type="entry name" value="mnmE_trmE_thdF"/>
    <property type="match status" value="1"/>
</dbReference>
<keyword evidence="4 6" id="KW-0547">Nucleotide-binding</keyword>
<evidence type="ECO:0000256" key="4">
    <source>
        <dbReference type="ARBA" id="ARBA00022741"/>
    </source>
</evidence>
<dbReference type="FunFam" id="3.30.1360.120:FF:000007">
    <property type="entry name" value="tRNA modification GTPase GTPBP3, mitochondrial"/>
    <property type="match status" value="1"/>
</dbReference>
<evidence type="ECO:0000259" key="7">
    <source>
        <dbReference type="Pfam" id="PF01926"/>
    </source>
</evidence>
<reference evidence="10" key="1">
    <citation type="submission" date="2023-04" db="EMBL/GenBank/DDBJ databases">
        <title>Ambrosiozyma monospora NBRC 1965.</title>
        <authorList>
            <person name="Ichikawa N."/>
            <person name="Sato H."/>
            <person name="Tonouchi N."/>
        </authorList>
    </citation>
    <scope>NUCLEOTIDE SEQUENCE</scope>
    <source>
        <strain evidence="10">NBRC 1965</strain>
    </source>
</reference>
<evidence type="ECO:0000259" key="9">
    <source>
        <dbReference type="Pfam" id="PF12631"/>
    </source>
</evidence>
<dbReference type="Gene3D" id="3.40.50.300">
    <property type="entry name" value="P-loop containing nucleotide triphosphate hydrolases"/>
    <property type="match status" value="1"/>
</dbReference>
<feature type="domain" description="GTP-binding protein TrmE N-terminal" evidence="8">
    <location>
        <begin position="45"/>
        <end position="177"/>
    </location>
</feature>
<dbReference type="Pfam" id="PF10396">
    <property type="entry name" value="TrmE_N"/>
    <property type="match status" value="1"/>
</dbReference>
<keyword evidence="11" id="KW-1185">Reference proteome</keyword>
<accession>A0A9W6YY63</accession>
<evidence type="ECO:0000256" key="2">
    <source>
        <dbReference type="ARBA" id="ARBA00011043"/>
    </source>
</evidence>
<dbReference type="Proteomes" id="UP001165063">
    <property type="component" value="Unassembled WGS sequence"/>
</dbReference>
<dbReference type="Gene3D" id="1.20.120.430">
    <property type="entry name" value="tRNA modification GTPase MnmE domain 2"/>
    <property type="match status" value="1"/>
</dbReference>
<dbReference type="GO" id="GO:0005739">
    <property type="term" value="C:mitochondrion"/>
    <property type="evidence" value="ECO:0007669"/>
    <property type="project" value="UniProtKB-SubCell"/>
</dbReference>
<dbReference type="Pfam" id="PF01926">
    <property type="entry name" value="MMR_HSR1"/>
    <property type="match status" value="1"/>
</dbReference>
<dbReference type="GO" id="GO:0005525">
    <property type="term" value="F:GTP binding"/>
    <property type="evidence" value="ECO:0007669"/>
    <property type="project" value="UniProtKB-KW"/>
</dbReference>
<dbReference type="InterPro" id="IPR005225">
    <property type="entry name" value="Small_GTP-bd"/>
</dbReference>
<dbReference type="InterPro" id="IPR027266">
    <property type="entry name" value="TrmE/GcvT-like"/>
</dbReference>
<dbReference type="InterPro" id="IPR018948">
    <property type="entry name" value="GTP-bd_TrmE_N"/>
</dbReference>
<sequence length="538" mass="59700">MNLLKHFHKASITSAYIQREVTSTSQRNFSSSSFSFNKTVFQQSTIYALSTAPSRAAIAVIRVSGPATLSIYKALTRSQSIPKHRQSTVRKLYHPDISGRGGTIQENKQILDESLLLYFKSPRSFTGEDVLELHVHGGTAVVNGVLKAIQSLHDPDSTPVRYAEHGEFSKRAFQNGKFDLTEVEGINDLIHADTETQRISALTSMQGGNKKLFQSWRTEIVNDVALLTTVIDFGEDHDVDEVGLLFDRVDSSIRVLQHDVEQYLKKVTRSQILLDGIKVILLGPPNAGKSSLLNLIANEDKAIVSDVAGTTRDAIDVPLDINGYKVVVGDTAGIRDSMKSSNAIEVEGIKRAKLKSADAHMNLMILPVDVDFDTLGQELIEHLKSLNEKEKENGYDSVRKLTVILNKSDLLRSEKKKSELLNTLSRKLSVAEDQFKFISCLTGDGITELIDYLTANFKDITWTDSRDPITISKRARDILTNDVLYGFEEFYRFKEMDDIVLATEGLKHSIEGIGKITGETVGVEEILGVVFSSFCIGK</sequence>
<dbReference type="NCBIfam" id="NF003661">
    <property type="entry name" value="PRK05291.1-3"/>
    <property type="match status" value="1"/>
</dbReference>
<dbReference type="CDD" id="cd04164">
    <property type="entry name" value="trmE"/>
    <property type="match status" value="1"/>
</dbReference>
<dbReference type="InterPro" id="IPR006073">
    <property type="entry name" value="GTP-bd"/>
</dbReference>
<dbReference type="Gene3D" id="3.30.1360.120">
    <property type="entry name" value="Probable tRNA modification gtpase trme, domain 1"/>
    <property type="match status" value="1"/>
</dbReference>
<keyword evidence="5 6" id="KW-0342">GTP-binding</keyword>
<dbReference type="InterPro" id="IPR025867">
    <property type="entry name" value="MnmE_helical"/>
</dbReference>
<dbReference type="PANTHER" id="PTHR42714">
    <property type="entry name" value="TRNA MODIFICATION GTPASE GTPBP3"/>
    <property type="match status" value="1"/>
</dbReference>
<protein>
    <submittedName>
        <fullName evidence="10">Unnamed protein product</fullName>
    </submittedName>
</protein>
<dbReference type="GO" id="GO:0003924">
    <property type="term" value="F:GTPase activity"/>
    <property type="evidence" value="ECO:0007669"/>
    <property type="project" value="InterPro"/>
</dbReference>
<dbReference type="InterPro" id="IPR027417">
    <property type="entry name" value="P-loop_NTPase"/>
</dbReference>
<dbReference type="GO" id="GO:0030488">
    <property type="term" value="P:tRNA methylation"/>
    <property type="evidence" value="ECO:0007669"/>
    <property type="project" value="TreeGrafter"/>
</dbReference>
<evidence type="ECO:0000256" key="1">
    <source>
        <dbReference type="ARBA" id="ARBA00004173"/>
    </source>
</evidence>
<gene>
    <name evidence="10" type="ORF">Amon01_000304300</name>
</gene>
<evidence type="ECO:0000256" key="5">
    <source>
        <dbReference type="ARBA" id="ARBA00023134"/>
    </source>
</evidence>
<evidence type="ECO:0000259" key="8">
    <source>
        <dbReference type="Pfam" id="PF10396"/>
    </source>
</evidence>
<dbReference type="HAMAP" id="MF_00379">
    <property type="entry name" value="GTPase_MnmE"/>
    <property type="match status" value="1"/>
</dbReference>
<dbReference type="CDD" id="cd14858">
    <property type="entry name" value="TrmE_N"/>
    <property type="match status" value="1"/>
</dbReference>
<comment type="caution">
    <text evidence="10">The sequence shown here is derived from an EMBL/GenBank/DDBJ whole genome shotgun (WGS) entry which is preliminary data.</text>
</comment>
<evidence type="ECO:0000313" key="10">
    <source>
        <dbReference type="EMBL" id="GMG25049.1"/>
    </source>
</evidence>
<keyword evidence="3 6" id="KW-0819">tRNA processing</keyword>
<proteinExistence type="inferred from homology"/>
<dbReference type="InterPro" id="IPR031168">
    <property type="entry name" value="G_TrmE"/>
</dbReference>
<dbReference type="EMBL" id="BSXU01001215">
    <property type="protein sequence ID" value="GMG25049.1"/>
    <property type="molecule type" value="Genomic_DNA"/>
</dbReference>
<organism evidence="10 11">
    <name type="scientific">Ambrosiozyma monospora</name>
    <name type="common">Yeast</name>
    <name type="synonym">Endomycopsis monosporus</name>
    <dbReference type="NCBI Taxonomy" id="43982"/>
    <lineage>
        <taxon>Eukaryota</taxon>
        <taxon>Fungi</taxon>
        <taxon>Dikarya</taxon>
        <taxon>Ascomycota</taxon>
        <taxon>Saccharomycotina</taxon>
        <taxon>Pichiomycetes</taxon>
        <taxon>Pichiales</taxon>
        <taxon>Pichiaceae</taxon>
        <taxon>Ambrosiozyma</taxon>
    </lineage>
</organism>
<dbReference type="InterPro" id="IPR004520">
    <property type="entry name" value="GTPase_MnmE"/>
</dbReference>